<evidence type="ECO:0000313" key="3">
    <source>
        <dbReference type="EMBL" id="MBT0665700.1"/>
    </source>
</evidence>
<evidence type="ECO:0000259" key="2">
    <source>
        <dbReference type="PROSITE" id="PS50110"/>
    </source>
</evidence>
<organism evidence="3 4">
    <name type="scientific">Geoanaerobacter pelophilus</name>
    <dbReference type="NCBI Taxonomy" id="60036"/>
    <lineage>
        <taxon>Bacteria</taxon>
        <taxon>Pseudomonadati</taxon>
        <taxon>Thermodesulfobacteriota</taxon>
        <taxon>Desulfuromonadia</taxon>
        <taxon>Geobacterales</taxon>
        <taxon>Geobacteraceae</taxon>
        <taxon>Geoanaerobacter</taxon>
    </lineage>
</organism>
<sequence>MKKLSVLLVEDDSDDAEIAVWTLKKIGLENIVVAQDGLEAVRMLFGDEASAAGAMSRPDIIILDMRLPRIDGLDVLRRIRADERTREIRVYALTSSTDPYDRQVCAELGVRAFFSKPLKEKAILNLGEF</sequence>
<dbReference type="GO" id="GO:0000160">
    <property type="term" value="P:phosphorelay signal transduction system"/>
    <property type="evidence" value="ECO:0007669"/>
    <property type="project" value="InterPro"/>
</dbReference>
<evidence type="ECO:0000313" key="4">
    <source>
        <dbReference type="Proteomes" id="UP000811899"/>
    </source>
</evidence>
<evidence type="ECO:0000256" key="1">
    <source>
        <dbReference type="PROSITE-ProRule" id="PRU00169"/>
    </source>
</evidence>
<protein>
    <submittedName>
        <fullName evidence="3">Response regulator</fullName>
    </submittedName>
</protein>
<dbReference type="InterPro" id="IPR052893">
    <property type="entry name" value="TCS_response_regulator"/>
</dbReference>
<dbReference type="SMART" id="SM00448">
    <property type="entry name" value="REC"/>
    <property type="match status" value="1"/>
</dbReference>
<dbReference type="Gene3D" id="3.40.50.2300">
    <property type="match status" value="1"/>
</dbReference>
<accession>A0AAW4L784</accession>
<keyword evidence="4" id="KW-1185">Reference proteome</keyword>
<gene>
    <name evidence="3" type="ORF">KI809_15425</name>
</gene>
<dbReference type="Proteomes" id="UP000811899">
    <property type="component" value="Unassembled WGS sequence"/>
</dbReference>
<dbReference type="AlphaFoldDB" id="A0AAW4L784"/>
<feature type="domain" description="Response regulatory" evidence="2">
    <location>
        <begin position="5"/>
        <end position="129"/>
    </location>
</feature>
<dbReference type="InterPro" id="IPR001789">
    <property type="entry name" value="Sig_transdc_resp-reg_receiver"/>
</dbReference>
<dbReference type="PROSITE" id="PS50110">
    <property type="entry name" value="RESPONSE_REGULATORY"/>
    <property type="match status" value="1"/>
</dbReference>
<reference evidence="3 4" key="1">
    <citation type="submission" date="2021-05" db="EMBL/GenBank/DDBJ databases">
        <title>The draft genome of Geobacter pelophilus DSM 12255.</title>
        <authorList>
            <person name="Xu Z."/>
            <person name="Masuda Y."/>
            <person name="Itoh H."/>
            <person name="Senoo K."/>
        </authorList>
    </citation>
    <scope>NUCLEOTIDE SEQUENCE [LARGE SCALE GENOMIC DNA]</scope>
    <source>
        <strain evidence="3 4">DSM 12255</strain>
    </source>
</reference>
<feature type="modified residue" description="4-aspartylphosphate" evidence="1">
    <location>
        <position position="64"/>
    </location>
</feature>
<name>A0AAW4L784_9BACT</name>
<dbReference type="RefSeq" id="WP_214172469.1">
    <property type="nucleotide sequence ID" value="NZ_JAHCVJ010000006.1"/>
</dbReference>
<dbReference type="Pfam" id="PF00072">
    <property type="entry name" value="Response_reg"/>
    <property type="match status" value="1"/>
</dbReference>
<dbReference type="InterPro" id="IPR011006">
    <property type="entry name" value="CheY-like_superfamily"/>
</dbReference>
<proteinExistence type="predicted"/>
<keyword evidence="1" id="KW-0597">Phosphoprotein</keyword>
<dbReference type="SUPFAM" id="SSF52172">
    <property type="entry name" value="CheY-like"/>
    <property type="match status" value="1"/>
</dbReference>
<dbReference type="PANTHER" id="PTHR44520">
    <property type="entry name" value="RESPONSE REGULATOR RCP1-RELATED"/>
    <property type="match status" value="1"/>
</dbReference>
<dbReference type="PANTHER" id="PTHR44520:SF1">
    <property type="entry name" value="TWO-COMPONENT SYSTEM REGULATORY PROTEIN"/>
    <property type="match status" value="1"/>
</dbReference>
<dbReference type="EMBL" id="JAHCVJ010000006">
    <property type="protein sequence ID" value="MBT0665700.1"/>
    <property type="molecule type" value="Genomic_DNA"/>
</dbReference>
<comment type="caution">
    <text evidence="3">The sequence shown here is derived from an EMBL/GenBank/DDBJ whole genome shotgun (WGS) entry which is preliminary data.</text>
</comment>